<dbReference type="PROSITE" id="PS51257">
    <property type="entry name" value="PROKAR_LIPOPROTEIN"/>
    <property type="match status" value="1"/>
</dbReference>
<dbReference type="PROSITE" id="PS50206">
    <property type="entry name" value="RHODANESE_3"/>
    <property type="match status" value="1"/>
</dbReference>
<proteinExistence type="predicted"/>
<dbReference type="PANTHER" id="PTHR45431">
    <property type="entry name" value="RHODANESE-LIKE DOMAIN-CONTAINING PROTEIN 15, CHLOROPLASTIC"/>
    <property type="match status" value="1"/>
</dbReference>
<feature type="region of interest" description="Disordered" evidence="1">
    <location>
        <begin position="31"/>
        <end position="56"/>
    </location>
</feature>
<feature type="compositionally biased region" description="Low complexity" evidence="1">
    <location>
        <begin position="32"/>
        <end position="46"/>
    </location>
</feature>
<evidence type="ECO:0000256" key="2">
    <source>
        <dbReference type="SAM" id="SignalP"/>
    </source>
</evidence>
<evidence type="ECO:0000313" key="5">
    <source>
        <dbReference type="Proteomes" id="UP000214355"/>
    </source>
</evidence>
<dbReference type="InterPro" id="IPR001763">
    <property type="entry name" value="Rhodanese-like_dom"/>
</dbReference>
<dbReference type="EMBL" id="LT629804">
    <property type="protein sequence ID" value="SDU79173.1"/>
    <property type="molecule type" value="Genomic_DNA"/>
</dbReference>
<gene>
    <name evidence="4" type="ORF">SAMN04489737_0771</name>
</gene>
<accession>A0A1H2LDU3</accession>
<keyword evidence="2" id="KW-0732">Signal</keyword>
<evidence type="ECO:0000313" key="4">
    <source>
        <dbReference type="EMBL" id="SDU79173.1"/>
    </source>
</evidence>
<evidence type="ECO:0000259" key="3">
    <source>
        <dbReference type="PROSITE" id="PS50206"/>
    </source>
</evidence>
<dbReference type="Pfam" id="PF00581">
    <property type="entry name" value="Rhodanese"/>
    <property type="match status" value="1"/>
</dbReference>
<dbReference type="SMART" id="SM00450">
    <property type="entry name" value="RHOD"/>
    <property type="match status" value="1"/>
</dbReference>
<dbReference type="Proteomes" id="UP000214355">
    <property type="component" value="Chromosome I"/>
</dbReference>
<dbReference type="InterPro" id="IPR036873">
    <property type="entry name" value="Rhodanese-like_dom_sf"/>
</dbReference>
<protein>
    <submittedName>
        <fullName evidence="4">Rhodanese-related sulfurtransferase</fullName>
    </submittedName>
</protein>
<name>A0A1H2LDU3_9ACTO</name>
<dbReference type="SUPFAM" id="SSF52821">
    <property type="entry name" value="Rhodanese/Cell cycle control phosphatase"/>
    <property type="match status" value="1"/>
</dbReference>
<feature type="signal peptide" evidence="2">
    <location>
        <begin position="1"/>
        <end position="29"/>
    </location>
</feature>
<reference evidence="5" key="1">
    <citation type="submission" date="2016-10" db="EMBL/GenBank/DDBJ databases">
        <authorList>
            <person name="Varghese N."/>
            <person name="Submissions S."/>
        </authorList>
    </citation>
    <scope>NUCLEOTIDE SEQUENCE [LARGE SCALE GENOMIC DNA]</scope>
    <source>
        <strain evidence="5">DSM 10002</strain>
    </source>
</reference>
<organism evidence="4 5">
    <name type="scientific">Arcanobacterium phocae</name>
    <dbReference type="NCBI Taxonomy" id="131112"/>
    <lineage>
        <taxon>Bacteria</taxon>
        <taxon>Bacillati</taxon>
        <taxon>Actinomycetota</taxon>
        <taxon>Actinomycetes</taxon>
        <taxon>Actinomycetales</taxon>
        <taxon>Actinomycetaceae</taxon>
        <taxon>Arcanobacterium</taxon>
    </lineage>
</organism>
<sequence>MSVMMKNIFTGAVCGLCLVLAGCSASEQAQPNTATESASSNSSQTAETEKDQTPMIIDVRTPEEFATGHVAGAVNFDVNDAEFQNQVKDLDKSAAYVLYCRSGNRAEGAKGYLESIGFTDVKNLGSVQDASQELGLDVVVDK</sequence>
<dbReference type="Gene3D" id="3.40.250.10">
    <property type="entry name" value="Rhodanese-like domain"/>
    <property type="match status" value="1"/>
</dbReference>
<keyword evidence="5" id="KW-1185">Reference proteome</keyword>
<dbReference type="PANTHER" id="PTHR45431:SF3">
    <property type="entry name" value="RHODANESE-LIKE DOMAIN-CONTAINING PROTEIN 15, CHLOROPLASTIC"/>
    <property type="match status" value="1"/>
</dbReference>
<keyword evidence="4" id="KW-0808">Transferase</keyword>
<dbReference type="GO" id="GO:0016740">
    <property type="term" value="F:transferase activity"/>
    <property type="evidence" value="ECO:0007669"/>
    <property type="project" value="UniProtKB-KW"/>
</dbReference>
<feature type="chain" id="PRO_5009279270" evidence="2">
    <location>
        <begin position="30"/>
        <end position="142"/>
    </location>
</feature>
<dbReference type="STRING" id="131112.SAMN04489737_0771"/>
<dbReference type="InterPro" id="IPR052367">
    <property type="entry name" value="Thiosulfate_ST/Rhodanese-like"/>
</dbReference>
<feature type="domain" description="Rhodanese" evidence="3">
    <location>
        <begin position="50"/>
        <end position="139"/>
    </location>
</feature>
<dbReference type="AlphaFoldDB" id="A0A1H2LDU3"/>
<evidence type="ECO:0000256" key="1">
    <source>
        <dbReference type="SAM" id="MobiDB-lite"/>
    </source>
</evidence>
<dbReference type="CDD" id="cd00158">
    <property type="entry name" value="RHOD"/>
    <property type="match status" value="1"/>
</dbReference>